<evidence type="ECO:0000313" key="3">
    <source>
        <dbReference type="Proteomes" id="UP001259492"/>
    </source>
</evidence>
<dbReference type="SUPFAM" id="SSF53335">
    <property type="entry name" value="S-adenosyl-L-methionine-dependent methyltransferases"/>
    <property type="match status" value="1"/>
</dbReference>
<keyword evidence="2" id="KW-0808">Transferase</keyword>
<dbReference type="EMBL" id="JAVRIA010000002">
    <property type="protein sequence ID" value="MDT0558058.1"/>
    <property type="molecule type" value="Genomic_DNA"/>
</dbReference>
<keyword evidence="2" id="KW-0489">Methyltransferase</keyword>
<accession>A0ABU2YLX0</accession>
<keyword evidence="3" id="KW-1185">Reference proteome</keyword>
<gene>
    <name evidence="2" type="ORF">RM697_05345</name>
</gene>
<sequence length="256" mass="30347">MKNFLKRTLHPKYFFYLRERFRKRFDEIPIINEFLDFNKGVMFDVGSCNGSSFMPFLLKGWDIYAFEPDKGNNKRISDYLNKWKLKANLIEKAVSDVEETKTFYTSTSSAGIPSLLKFNENQVVSHELSTIMLKNFVKAENLKQIDFLKIDIEGYDLMALKGFDFSDFMPRILMCEFEDKKTKLLGYSTKEMAQFLKDKGYFLVYSIWFPIKEYGIQHDWKKMSTDINEINSKDWGNIIGFANEKDFNNFRQKHKI</sequence>
<evidence type="ECO:0000313" key="2">
    <source>
        <dbReference type="EMBL" id="MDT0558058.1"/>
    </source>
</evidence>
<dbReference type="PANTHER" id="PTHR34203">
    <property type="entry name" value="METHYLTRANSFERASE, FKBM FAMILY PROTEIN"/>
    <property type="match status" value="1"/>
</dbReference>
<dbReference type="RefSeq" id="WP_311426829.1">
    <property type="nucleotide sequence ID" value="NZ_JAVRIA010000002.1"/>
</dbReference>
<proteinExistence type="predicted"/>
<protein>
    <submittedName>
        <fullName evidence="2">FkbM family methyltransferase</fullName>
    </submittedName>
</protein>
<name>A0ABU2YLX0_9FLAO</name>
<dbReference type="Gene3D" id="3.40.50.150">
    <property type="entry name" value="Vaccinia Virus protein VP39"/>
    <property type="match status" value="1"/>
</dbReference>
<dbReference type="PANTHER" id="PTHR34203:SF15">
    <property type="entry name" value="SLL1173 PROTEIN"/>
    <property type="match status" value="1"/>
</dbReference>
<comment type="caution">
    <text evidence="2">The sequence shown here is derived from an EMBL/GenBank/DDBJ whole genome shotgun (WGS) entry which is preliminary data.</text>
</comment>
<dbReference type="Proteomes" id="UP001259492">
    <property type="component" value="Unassembled WGS sequence"/>
</dbReference>
<dbReference type="Pfam" id="PF05050">
    <property type="entry name" value="Methyltransf_21"/>
    <property type="match status" value="1"/>
</dbReference>
<dbReference type="NCBIfam" id="TIGR01444">
    <property type="entry name" value="fkbM_fam"/>
    <property type="match status" value="1"/>
</dbReference>
<reference evidence="2 3" key="1">
    <citation type="submission" date="2023-09" db="EMBL/GenBank/DDBJ databases">
        <authorList>
            <person name="Rey-Velasco X."/>
        </authorList>
    </citation>
    <scope>NUCLEOTIDE SEQUENCE [LARGE SCALE GENOMIC DNA]</scope>
    <source>
        <strain evidence="2 3">W332</strain>
    </source>
</reference>
<dbReference type="InterPro" id="IPR029063">
    <property type="entry name" value="SAM-dependent_MTases_sf"/>
</dbReference>
<dbReference type="InterPro" id="IPR006342">
    <property type="entry name" value="FkbM_mtfrase"/>
</dbReference>
<organism evidence="2 3">
    <name type="scientific">Microcosmobacter mediterraneus</name>
    <dbReference type="NCBI Taxonomy" id="3075607"/>
    <lineage>
        <taxon>Bacteria</taxon>
        <taxon>Pseudomonadati</taxon>
        <taxon>Bacteroidota</taxon>
        <taxon>Flavobacteriia</taxon>
        <taxon>Flavobacteriales</taxon>
        <taxon>Flavobacteriaceae</taxon>
        <taxon>Microcosmobacter</taxon>
    </lineage>
</organism>
<dbReference type="GO" id="GO:0032259">
    <property type="term" value="P:methylation"/>
    <property type="evidence" value="ECO:0007669"/>
    <property type="project" value="UniProtKB-KW"/>
</dbReference>
<feature type="domain" description="Methyltransferase FkbM" evidence="1">
    <location>
        <begin position="44"/>
        <end position="201"/>
    </location>
</feature>
<dbReference type="GO" id="GO:0008168">
    <property type="term" value="F:methyltransferase activity"/>
    <property type="evidence" value="ECO:0007669"/>
    <property type="project" value="UniProtKB-KW"/>
</dbReference>
<dbReference type="InterPro" id="IPR052514">
    <property type="entry name" value="SAM-dependent_MTase"/>
</dbReference>
<evidence type="ECO:0000259" key="1">
    <source>
        <dbReference type="Pfam" id="PF05050"/>
    </source>
</evidence>